<dbReference type="AlphaFoldDB" id="A0A3A8AW63"/>
<dbReference type="SUPFAM" id="SSF53850">
    <property type="entry name" value="Periplasmic binding protein-like II"/>
    <property type="match status" value="1"/>
</dbReference>
<dbReference type="InterPro" id="IPR005119">
    <property type="entry name" value="LysR_subst-bd"/>
</dbReference>
<gene>
    <name evidence="6" type="ORF">D6850_03105</name>
</gene>
<dbReference type="InterPro" id="IPR050950">
    <property type="entry name" value="HTH-type_LysR_regulators"/>
</dbReference>
<dbReference type="RefSeq" id="WP_121163671.1">
    <property type="nucleotide sequence ID" value="NZ_RAPE01000001.1"/>
</dbReference>
<dbReference type="Pfam" id="PF00126">
    <property type="entry name" value="HTH_1"/>
    <property type="match status" value="1"/>
</dbReference>
<dbReference type="OrthoDB" id="3252676at2"/>
<dbReference type="PANTHER" id="PTHR30419:SF8">
    <property type="entry name" value="NITROGEN ASSIMILATION TRANSCRIPTIONAL ACTIVATOR-RELATED"/>
    <property type="match status" value="1"/>
</dbReference>
<keyword evidence="7" id="KW-1185">Reference proteome</keyword>
<feature type="domain" description="HTH lysR-type" evidence="5">
    <location>
        <begin position="3"/>
        <end position="59"/>
    </location>
</feature>
<accession>A0A3A8AW63</accession>
<dbReference type="PROSITE" id="PS50931">
    <property type="entry name" value="HTH_LYSR"/>
    <property type="match status" value="1"/>
</dbReference>
<evidence type="ECO:0000313" key="6">
    <source>
        <dbReference type="EMBL" id="RKF16553.1"/>
    </source>
</evidence>
<comment type="caution">
    <text evidence="6">The sequence shown here is derived from an EMBL/GenBank/DDBJ whole genome shotgun (WGS) entry which is preliminary data.</text>
</comment>
<dbReference type="InterPro" id="IPR036390">
    <property type="entry name" value="WH_DNA-bd_sf"/>
</dbReference>
<evidence type="ECO:0000256" key="2">
    <source>
        <dbReference type="ARBA" id="ARBA00023015"/>
    </source>
</evidence>
<evidence type="ECO:0000256" key="3">
    <source>
        <dbReference type="ARBA" id="ARBA00023125"/>
    </source>
</evidence>
<evidence type="ECO:0000256" key="4">
    <source>
        <dbReference type="ARBA" id="ARBA00023163"/>
    </source>
</evidence>
<evidence type="ECO:0000256" key="1">
    <source>
        <dbReference type="ARBA" id="ARBA00009437"/>
    </source>
</evidence>
<protein>
    <submittedName>
        <fullName evidence="6">LysR family transcriptional regulator</fullName>
    </submittedName>
</protein>
<dbReference type="Proteomes" id="UP000281128">
    <property type="component" value="Unassembled WGS sequence"/>
</dbReference>
<reference evidence="6 7" key="1">
    <citation type="submission" date="2018-09" db="EMBL/GenBank/DDBJ databases">
        <title>Roseovarius spongiae sp. nov., isolated from a marine sponge.</title>
        <authorList>
            <person name="Zhuang L."/>
            <person name="Luo L."/>
        </authorList>
    </citation>
    <scope>NUCLEOTIDE SEQUENCE [LARGE SCALE GENOMIC DNA]</scope>
    <source>
        <strain evidence="6 7">HN-E21</strain>
    </source>
</reference>
<evidence type="ECO:0000259" key="5">
    <source>
        <dbReference type="PROSITE" id="PS50931"/>
    </source>
</evidence>
<dbReference type="Gene3D" id="3.40.190.10">
    <property type="entry name" value="Periplasmic binding protein-like II"/>
    <property type="match status" value="2"/>
</dbReference>
<proteinExistence type="inferred from homology"/>
<dbReference type="SUPFAM" id="SSF46785">
    <property type="entry name" value="Winged helix' DNA-binding domain"/>
    <property type="match status" value="1"/>
</dbReference>
<dbReference type="EMBL" id="RAPE01000001">
    <property type="protein sequence ID" value="RKF16553.1"/>
    <property type="molecule type" value="Genomic_DNA"/>
</dbReference>
<evidence type="ECO:0000313" key="7">
    <source>
        <dbReference type="Proteomes" id="UP000281128"/>
    </source>
</evidence>
<dbReference type="GO" id="GO:0003700">
    <property type="term" value="F:DNA-binding transcription factor activity"/>
    <property type="evidence" value="ECO:0007669"/>
    <property type="project" value="InterPro"/>
</dbReference>
<dbReference type="PANTHER" id="PTHR30419">
    <property type="entry name" value="HTH-TYPE TRANSCRIPTIONAL REGULATOR YBHD"/>
    <property type="match status" value="1"/>
</dbReference>
<keyword evidence="4" id="KW-0804">Transcription</keyword>
<dbReference type="Pfam" id="PF03466">
    <property type="entry name" value="LysR_substrate"/>
    <property type="match status" value="1"/>
</dbReference>
<keyword evidence="2" id="KW-0805">Transcription regulation</keyword>
<dbReference type="GO" id="GO:0005829">
    <property type="term" value="C:cytosol"/>
    <property type="evidence" value="ECO:0007669"/>
    <property type="project" value="TreeGrafter"/>
</dbReference>
<dbReference type="GO" id="GO:0003677">
    <property type="term" value="F:DNA binding"/>
    <property type="evidence" value="ECO:0007669"/>
    <property type="project" value="UniProtKB-KW"/>
</dbReference>
<dbReference type="InterPro" id="IPR000847">
    <property type="entry name" value="LysR_HTH_N"/>
</dbReference>
<dbReference type="Gene3D" id="1.10.10.10">
    <property type="entry name" value="Winged helix-like DNA-binding domain superfamily/Winged helix DNA-binding domain"/>
    <property type="match status" value="1"/>
</dbReference>
<dbReference type="InterPro" id="IPR036388">
    <property type="entry name" value="WH-like_DNA-bd_sf"/>
</dbReference>
<organism evidence="6 7">
    <name type="scientific">Roseovarius spongiae</name>
    <dbReference type="NCBI Taxonomy" id="2320272"/>
    <lineage>
        <taxon>Bacteria</taxon>
        <taxon>Pseudomonadati</taxon>
        <taxon>Pseudomonadota</taxon>
        <taxon>Alphaproteobacteria</taxon>
        <taxon>Rhodobacterales</taxon>
        <taxon>Roseobacteraceae</taxon>
        <taxon>Roseovarius</taxon>
    </lineage>
</organism>
<sequence>MAIKLDMLRCFRATAEAGSLAGAAEALGRTPSAVSMMLRQFEDHIGAPLFESARKAQLTPLGAQIAEQAQRELGHFDRTIATIEALARAEEGHVRLSVTPSVAQTLMPAVLRRFMQNRPRVRVEMHDTDSEGVERALRRGDADIGMATLPPLRGFERELILSDAYGVVCPADHPLTRDWQRLGWADLEGTDFIVNGLCRHIHDPGFQPVLERARLTVRNTASILSLVRAGAGVTLLPERAVLPGFDDLAFLPLADTGLRREVWMLSARDSRLTPAAMALAEAIRTARQTPGA</sequence>
<comment type="similarity">
    <text evidence="1">Belongs to the LysR transcriptional regulatory family.</text>
</comment>
<keyword evidence="3" id="KW-0238">DNA-binding</keyword>
<name>A0A3A8AW63_9RHOB</name>